<dbReference type="InterPro" id="IPR004358">
    <property type="entry name" value="Sig_transdc_His_kin-like_C"/>
</dbReference>
<evidence type="ECO:0000256" key="2">
    <source>
        <dbReference type="ARBA" id="ARBA00012438"/>
    </source>
</evidence>
<evidence type="ECO:0000256" key="8">
    <source>
        <dbReference type="ARBA" id="ARBA00023012"/>
    </source>
</evidence>
<dbReference type="GO" id="GO:0006355">
    <property type="term" value="P:regulation of DNA-templated transcription"/>
    <property type="evidence" value="ECO:0007669"/>
    <property type="project" value="InterPro"/>
</dbReference>
<feature type="domain" description="PAS" evidence="13">
    <location>
        <begin position="158"/>
        <end position="229"/>
    </location>
</feature>
<dbReference type="InterPro" id="IPR000014">
    <property type="entry name" value="PAS"/>
</dbReference>
<dbReference type="SUPFAM" id="SSF55785">
    <property type="entry name" value="PYP-like sensor domain (PAS domain)"/>
    <property type="match status" value="1"/>
</dbReference>
<evidence type="ECO:0000313" key="16">
    <source>
        <dbReference type="Proteomes" id="UP000605201"/>
    </source>
</evidence>
<dbReference type="Gene3D" id="1.10.287.130">
    <property type="match status" value="1"/>
</dbReference>
<evidence type="ECO:0000259" key="12">
    <source>
        <dbReference type="PROSITE" id="PS50110"/>
    </source>
</evidence>
<dbReference type="InterPro" id="IPR035965">
    <property type="entry name" value="PAS-like_dom_sf"/>
</dbReference>
<dbReference type="SUPFAM" id="SSF55874">
    <property type="entry name" value="ATPase domain of HSP90 chaperone/DNA topoisomerase II/histidine kinase"/>
    <property type="match status" value="1"/>
</dbReference>
<dbReference type="PROSITE" id="PS50109">
    <property type="entry name" value="HIS_KIN"/>
    <property type="match status" value="1"/>
</dbReference>
<gene>
    <name evidence="15" type="ORF">H8D96_00550</name>
</gene>
<dbReference type="CDD" id="cd00156">
    <property type="entry name" value="REC"/>
    <property type="match status" value="1"/>
</dbReference>
<dbReference type="Pfam" id="PF00512">
    <property type="entry name" value="HisKA"/>
    <property type="match status" value="1"/>
</dbReference>
<dbReference type="InterPro" id="IPR003661">
    <property type="entry name" value="HisK_dim/P_dom"/>
</dbReference>
<dbReference type="PROSITE" id="PS50113">
    <property type="entry name" value="PAC"/>
    <property type="match status" value="1"/>
</dbReference>
<organism evidence="15 16">
    <name type="scientific">Candidatus Desulfatibia vada</name>
    <dbReference type="NCBI Taxonomy" id="2841696"/>
    <lineage>
        <taxon>Bacteria</taxon>
        <taxon>Pseudomonadati</taxon>
        <taxon>Thermodesulfobacteriota</taxon>
        <taxon>Desulfobacteria</taxon>
        <taxon>Desulfobacterales</taxon>
        <taxon>Desulfobacterales incertae sedis</taxon>
        <taxon>Candidatus Desulfatibia</taxon>
    </lineage>
</organism>
<dbReference type="InterPro" id="IPR036097">
    <property type="entry name" value="HisK_dim/P_sf"/>
</dbReference>
<keyword evidence="7" id="KW-0067">ATP-binding</keyword>
<feature type="domain" description="Histidine kinase" evidence="11">
    <location>
        <begin position="304"/>
        <end position="531"/>
    </location>
</feature>
<keyword evidence="10" id="KW-0472">Membrane</keyword>
<protein>
    <recommendedName>
        <fullName evidence="2">histidine kinase</fullName>
        <ecNumber evidence="2">2.7.13.3</ecNumber>
    </recommendedName>
</protein>
<evidence type="ECO:0000256" key="4">
    <source>
        <dbReference type="ARBA" id="ARBA00022679"/>
    </source>
</evidence>
<evidence type="ECO:0000256" key="5">
    <source>
        <dbReference type="ARBA" id="ARBA00022741"/>
    </source>
</evidence>
<dbReference type="Gene3D" id="3.30.450.20">
    <property type="entry name" value="PAS domain"/>
    <property type="match status" value="2"/>
</dbReference>
<comment type="catalytic activity">
    <reaction evidence="1">
        <text>ATP + protein L-histidine = ADP + protein N-phospho-L-histidine.</text>
        <dbReference type="EC" id="2.7.13.3"/>
    </reaction>
</comment>
<dbReference type="InterPro" id="IPR005467">
    <property type="entry name" value="His_kinase_dom"/>
</dbReference>
<dbReference type="InterPro" id="IPR000700">
    <property type="entry name" value="PAS-assoc_C"/>
</dbReference>
<keyword evidence="3 9" id="KW-0597">Phosphoprotein</keyword>
<feature type="domain" description="PAC" evidence="14">
    <location>
        <begin position="228"/>
        <end position="284"/>
    </location>
</feature>
<dbReference type="SMART" id="SM00086">
    <property type="entry name" value="PAC"/>
    <property type="match status" value="1"/>
</dbReference>
<evidence type="ECO:0000259" key="13">
    <source>
        <dbReference type="PROSITE" id="PS50112"/>
    </source>
</evidence>
<name>A0A8J6TPE5_9BACT</name>
<keyword evidence="8" id="KW-0902">Two-component regulatory system</keyword>
<dbReference type="NCBIfam" id="TIGR00229">
    <property type="entry name" value="sensory_box"/>
    <property type="match status" value="1"/>
</dbReference>
<dbReference type="EMBL" id="JACNIG010000033">
    <property type="protein sequence ID" value="MBC8430385.1"/>
    <property type="molecule type" value="Genomic_DNA"/>
</dbReference>
<dbReference type="SMART" id="SM00387">
    <property type="entry name" value="HATPase_c"/>
    <property type="match status" value="1"/>
</dbReference>
<dbReference type="PANTHER" id="PTHR43065:SF46">
    <property type="entry name" value="C4-DICARBOXYLATE TRANSPORT SENSOR PROTEIN DCTB"/>
    <property type="match status" value="1"/>
</dbReference>
<dbReference type="PROSITE" id="PS50112">
    <property type="entry name" value="PAS"/>
    <property type="match status" value="1"/>
</dbReference>
<dbReference type="Pfam" id="PF00072">
    <property type="entry name" value="Response_reg"/>
    <property type="match status" value="1"/>
</dbReference>
<dbReference type="SMART" id="SM00388">
    <property type="entry name" value="HisKA"/>
    <property type="match status" value="1"/>
</dbReference>
<evidence type="ECO:0000256" key="7">
    <source>
        <dbReference type="ARBA" id="ARBA00022840"/>
    </source>
</evidence>
<dbReference type="Pfam" id="PF02518">
    <property type="entry name" value="HATPase_c"/>
    <property type="match status" value="1"/>
</dbReference>
<evidence type="ECO:0000256" key="6">
    <source>
        <dbReference type="ARBA" id="ARBA00022777"/>
    </source>
</evidence>
<keyword evidence="10" id="KW-0812">Transmembrane</keyword>
<dbReference type="Gene3D" id="3.40.50.2300">
    <property type="match status" value="1"/>
</dbReference>
<dbReference type="InterPro" id="IPR001789">
    <property type="entry name" value="Sig_transdc_resp-reg_receiver"/>
</dbReference>
<feature type="transmembrane region" description="Helical" evidence="10">
    <location>
        <begin position="115"/>
        <end position="138"/>
    </location>
</feature>
<evidence type="ECO:0000256" key="1">
    <source>
        <dbReference type="ARBA" id="ARBA00000085"/>
    </source>
</evidence>
<keyword evidence="6" id="KW-0418">Kinase</keyword>
<evidence type="ECO:0000256" key="9">
    <source>
        <dbReference type="PROSITE-ProRule" id="PRU00169"/>
    </source>
</evidence>
<keyword evidence="10" id="KW-1133">Transmembrane helix</keyword>
<evidence type="ECO:0000259" key="14">
    <source>
        <dbReference type="PROSITE" id="PS50113"/>
    </source>
</evidence>
<dbReference type="AlphaFoldDB" id="A0A8J6TPE5"/>
<dbReference type="InterPro" id="IPR036890">
    <property type="entry name" value="HATPase_C_sf"/>
</dbReference>
<dbReference type="SUPFAM" id="SSF47384">
    <property type="entry name" value="Homodimeric domain of signal transducing histidine kinase"/>
    <property type="match status" value="1"/>
</dbReference>
<comment type="caution">
    <text evidence="15">The sequence shown here is derived from an EMBL/GenBank/DDBJ whole genome shotgun (WGS) entry which is preliminary data.</text>
</comment>
<dbReference type="InterPro" id="IPR001610">
    <property type="entry name" value="PAC"/>
</dbReference>
<reference evidence="15 16" key="1">
    <citation type="submission" date="2020-08" db="EMBL/GenBank/DDBJ databases">
        <title>Bridging the membrane lipid divide: bacteria of the FCB group superphylum have the potential to synthesize archaeal ether lipids.</title>
        <authorList>
            <person name="Villanueva L."/>
            <person name="Von Meijenfeldt F.A.B."/>
            <person name="Westbye A.B."/>
            <person name="Yadav S."/>
            <person name="Hopmans E.C."/>
            <person name="Dutilh B.E."/>
            <person name="Sinninghe Damste J.S."/>
        </authorList>
    </citation>
    <scope>NUCLEOTIDE SEQUENCE [LARGE SCALE GENOMIC DNA]</scope>
    <source>
        <strain evidence="15">NIOZ-UU17</strain>
    </source>
</reference>
<dbReference type="PRINTS" id="PR00344">
    <property type="entry name" value="BCTRLSENSOR"/>
</dbReference>
<proteinExistence type="predicted"/>
<evidence type="ECO:0000259" key="11">
    <source>
        <dbReference type="PROSITE" id="PS50109"/>
    </source>
</evidence>
<evidence type="ECO:0000313" key="15">
    <source>
        <dbReference type="EMBL" id="MBC8430385.1"/>
    </source>
</evidence>
<feature type="domain" description="Response regulatory" evidence="12">
    <location>
        <begin position="551"/>
        <end position="666"/>
    </location>
</feature>
<dbReference type="PANTHER" id="PTHR43065">
    <property type="entry name" value="SENSOR HISTIDINE KINASE"/>
    <property type="match status" value="1"/>
</dbReference>
<feature type="non-terminal residue" evidence="15">
    <location>
        <position position="1"/>
    </location>
</feature>
<dbReference type="InterPro" id="IPR013767">
    <property type="entry name" value="PAS_fold"/>
</dbReference>
<dbReference type="Gene3D" id="3.30.565.10">
    <property type="entry name" value="Histidine kinase-like ATPase, C-terminal domain"/>
    <property type="match status" value="1"/>
</dbReference>
<dbReference type="GO" id="GO:0005524">
    <property type="term" value="F:ATP binding"/>
    <property type="evidence" value="ECO:0007669"/>
    <property type="project" value="UniProtKB-KW"/>
</dbReference>
<dbReference type="PROSITE" id="PS50110">
    <property type="entry name" value="RESPONSE_REGULATORY"/>
    <property type="match status" value="1"/>
</dbReference>
<dbReference type="GO" id="GO:0000155">
    <property type="term" value="F:phosphorelay sensor kinase activity"/>
    <property type="evidence" value="ECO:0007669"/>
    <property type="project" value="InterPro"/>
</dbReference>
<dbReference type="InterPro" id="IPR011006">
    <property type="entry name" value="CheY-like_superfamily"/>
</dbReference>
<dbReference type="Proteomes" id="UP000605201">
    <property type="component" value="Unassembled WGS sequence"/>
</dbReference>
<accession>A0A8J6TPE5</accession>
<evidence type="ECO:0000256" key="3">
    <source>
        <dbReference type="ARBA" id="ARBA00022553"/>
    </source>
</evidence>
<dbReference type="EC" id="2.7.13.3" evidence="2"/>
<dbReference type="CDD" id="cd00130">
    <property type="entry name" value="PAS"/>
    <property type="match status" value="1"/>
</dbReference>
<dbReference type="Pfam" id="PF00989">
    <property type="entry name" value="PAS"/>
    <property type="match status" value="1"/>
</dbReference>
<evidence type="ECO:0000256" key="10">
    <source>
        <dbReference type="SAM" id="Phobius"/>
    </source>
</evidence>
<dbReference type="InterPro" id="IPR003594">
    <property type="entry name" value="HATPase_dom"/>
</dbReference>
<dbReference type="SMART" id="SM00091">
    <property type="entry name" value="PAS"/>
    <property type="match status" value="1"/>
</dbReference>
<feature type="modified residue" description="4-aspartylphosphate" evidence="9">
    <location>
        <position position="600"/>
    </location>
</feature>
<dbReference type="SMART" id="SM00448">
    <property type="entry name" value="REC"/>
    <property type="match status" value="1"/>
</dbReference>
<sequence length="668" mass="74947">SSTGEIEKEIHQAYEGIMLLTDPHGVIFITNDKNWLYHVIWKVSSEESTAIAKTRQFGTGPWSWIGLERIDGNSVIDRSGLRYKIHQAKIKNYPDWSVIYLHDTRSVLKRISDPLFKTSGLIILVLCLLIGLAVFFLYREASYDIAQRKRAEEALRESEERFRNVHDTAPLAFVVWDIDIRVTEWNKKAEEVFGWAREEVVGSNFFDFLIPEKDRPHVEDIVNSLLKGELQSRSINDNLTKEGKIIICEWNNSLLHDKDGNIIGVISLGLDITDRKQMEKEKENFQTQLQRAQKMEAVGALAGGVAHDLNNILSGIVSYPDLLLADLPEGSPLRKPILTMQQSGQKAAVIVQDLLTLARRGVAVTEVINLNDTISEYLKSPEHKKLKFHHPAIQVETDFEITLLNILGSPVHLSKTVMNLTSNSAEAMPDGGKILISTENRYVDRPIKGYDDVEEGDYAVLKVSDIGIGINSEDIERIFEPFYTKKVMGRSGTGLGMAVVWGTVKDHNGYINFESVAGKGTTFTLYFPVTREEIDDASLIPIERLMGKKESVLLVDDVEEQREIASSLLTKLGYTVTTVSSGEEAVEYMKVNSADLLILDMIMHPGIDGLDTYKEVLKLHPGQKAIIASGFSETHRVKKAHRLGAGQYIKKPYTMEKIGVAVRAELDK</sequence>
<dbReference type="CDD" id="cd00082">
    <property type="entry name" value="HisKA"/>
    <property type="match status" value="1"/>
</dbReference>
<keyword evidence="4" id="KW-0808">Transferase</keyword>
<keyword evidence="5" id="KW-0547">Nucleotide-binding</keyword>
<dbReference type="SUPFAM" id="SSF52172">
    <property type="entry name" value="CheY-like"/>
    <property type="match status" value="1"/>
</dbReference>